<dbReference type="AlphaFoldDB" id="A0A0C3N5Q8"/>
<dbReference type="Proteomes" id="UP000054217">
    <property type="component" value="Unassembled WGS sequence"/>
</dbReference>
<evidence type="ECO:0000313" key="1">
    <source>
        <dbReference type="EMBL" id="KIN96394.1"/>
    </source>
</evidence>
<organism evidence="1 2">
    <name type="scientific">Pisolithus tinctorius Marx 270</name>
    <dbReference type="NCBI Taxonomy" id="870435"/>
    <lineage>
        <taxon>Eukaryota</taxon>
        <taxon>Fungi</taxon>
        <taxon>Dikarya</taxon>
        <taxon>Basidiomycota</taxon>
        <taxon>Agaricomycotina</taxon>
        <taxon>Agaricomycetes</taxon>
        <taxon>Agaricomycetidae</taxon>
        <taxon>Boletales</taxon>
        <taxon>Sclerodermatineae</taxon>
        <taxon>Pisolithaceae</taxon>
        <taxon>Pisolithus</taxon>
    </lineage>
</organism>
<reference evidence="2" key="2">
    <citation type="submission" date="2015-01" db="EMBL/GenBank/DDBJ databases">
        <title>Evolutionary Origins and Diversification of the Mycorrhizal Mutualists.</title>
        <authorList>
            <consortium name="DOE Joint Genome Institute"/>
            <consortium name="Mycorrhizal Genomics Consortium"/>
            <person name="Kohler A."/>
            <person name="Kuo A."/>
            <person name="Nagy L.G."/>
            <person name="Floudas D."/>
            <person name="Copeland A."/>
            <person name="Barry K.W."/>
            <person name="Cichocki N."/>
            <person name="Veneault-Fourrey C."/>
            <person name="LaButti K."/>
            <person name="Lindquist E.A."/>
            <person name="Lipzen A."/>
            <person name="Lundell T."/>
            <person name="Morin E."/>
            <person name="Murat C."/>
            <person name="Riley R."/>
            <person name="Ohm R."/>
            <person name="Sun H."/>
            <person name="Tunlid A."/>
            <person name="Henrissat B."/>
            <person name="Grigoriev I.V."/>
            <person name="Hibbett D.S."/>
            <person name="Martin F."/>
        </authorList>
    </citation>
    <scope>NUCLEOTIDE SEQUENCE [LARGE SCALE GENOMIC DNA]</scope>
    <source>
        <strain evidence="2">Marx 270</strain>
    </source>
</reference>
<reference evidence="1 2" key="1">
    <citation type="submission" date="2014-04" db="EMBL/GenBank/DDBJ databases">
        <authorList>
            <consortium name="DOE Joint Genome Institute"/>
            <person name="Kuo A."/>
            <person name="Kohler A."/>
            <person name="Costa M.D."/>
            <person name="Nagy L.G."/>
            <person name="Floudas D."/>
            <person name="Copeland A."/>
            <person name="Barry K.W."/>
            <person name="Cichocki N."/>
            <person name="Veneault-Fourrey C."/>
            <person name="LaButti K."/>
            <person name="Lindquist E.A."/>
            <person name="Lipzen A."/>
            <person name="Lundell T."/>
            <person name="Morin E."/>
            <person name="Murat C."/>
            <person name="Sun H."/>
            <person name="Tunlid A."/>
            <person name="Henrissat B."/>
            <person name="Grigoriev I.V."/>
            <person name="Hibbett D.S."/>
            <person name="Martin F."/>
            <person name="Nordberg H.P."/>
            <person name="Cantor M.N."/>
            <person name="Hua S.X."/>
        </authorList>
    </citation>
    <scope>NUCLEOTIDE SEQUENCE [LARGE SCALE GENOMIC DNA]</scope>
    <source>
        <strain evidence="1 2">Marx 270</strain>
    </source>
</reference>
<dbReference type="HOGENOM" id="CLU_032334_0_0_1"/>
<keyword evidence="2" id="KW-1185">Reference proteome</keyword>
<dbReference type="InParanoid" id="A0A0C3N5Q8"/>
<dbReference type="EMBL" id="KN832047">
    <property type="protein sequence ID" value="KIN96394.1"/>
    <property type="molecule type" value="Genomic_DNA"/>
</dbReference>
<proteinExistence type="predicted"/>
<accession>A0A0C3N5Q8</accession>
<evidence type="ECO:0000313" key="2">
    <source>
        <dbReference type="Proteomes" id="UP000054217"/>
    </source>
</evidence>
<dbReference type="OrthoDB" id="2666771at2759"/>
<gene>
    <name evidence="1" type="ORF">M404DRAFT_33286</name>
</gene>
<protein>
    <submittedName>
        <fullName evidence="1">Uncharacterized protein</fullName>
    </submittedName>
</protein>
<sequence>MSSNTKIQGIFHNIVASQNHQLSTSLAMGSDTLPSYACAEALAMFSSKKQADYRKLAKGHPPVDPTSVKGSRKGLIGSNHQAMAPKSSTIFHAQSVGIVKDGYLKNPMAPSGKSYWSSIQLMKNCGCFISAAPSTGGIQVFDYLDKNPSQKGNRSASLSMTPDWQLLTINHCSFSIIEVTQPNGSTLYENKGHGKACIEECTLWFVSQRTILDDIYELWNTELLVLGKVDSDMSGDSFHGTEIICLSNHNHDGSGSDIDVMLSSSMIELNLHCGDNHIVAKVMDKGKGIEKHCLILKTPPQQSGKQSCILCLPIQSPPAVKKLKNASLKPVPLFLPSVSPQHNSPQAQISSAPEHVSISKDNVLLQRCHHPDLLNAGPIVNPWISDSETYTILSLKDFQSFL</sequence>
<name>A0A0C3N5Q8_PISTI</name>